<sequence length="151" mass="16668">MSITAAPPGLQPEDFDKIEDVLAETARGRMFLEEFARRTKDAERARILEDIDRLEAEDYRTPVSVPANAADATAGLLDLAWSLRANGKVDDSLCDSIEALARTLEGVNWVKFTPAPEPQRSSAGLPSDDLRLTRLSWLDDLPLADRLSIFA</sequence>
<reference evidence="1" key="1">
    <citation type="submission" date="2023-07" db="EMBL/GenBank/DDBJ databases">
        <authorList>
            <person name="Pelsma A.J. K."/>
        </authorList>
    </citation>
    <scope>NUCLEOTIDE SEQUENCE</scope>
</reference>
<protein>
    <submittedName>
        <fullName evidence="1">Uncharacterized protein</fullName>
    </submittedName>
</protein>
<proteinExistence type="predicted"/>
<evidence type="ECO:0000313" key="1">
    <source>
        <dbReference type="EMBL" id="CAJ0882988.1"/>
    </source>
</evidence>
<accession>A0AA48M6A7</accession>
<organism evidence="1">
    <name type="scientific">freshwater sediment metagenome</name>
    <dbReference type="NCBI Taxonomy" id="556182"/>
    <lineage>
        <taxon>unclassified sequences</taxon>
        <taxon>metagenomes</taxon>
        <taxon>ecological metagenomes</taxon>
    </lineage>
</organism>
<gene>
    <name evidence="1" type="ORF">AMST5_03389</name>
</gene>
<dbReference type="EMBL" id="OY288114">
    <property type="protein sequence ID" value="CAJ0882988.1"/>
    <property type="molecule type" value="Genomic_DNA"/>
</dbReference>
<name>A0AA48M6A7_9ZZZZ</name>
<dbReference type="AlphaFoldDB" id="A0AA48M6A7"/>